<comment type="caution">
    <text evidence="5">The sequence shown here is derived from an EMBL/GenBank/DDBJ whole genome shotgun (WGS) entry which is preliminary data.</text>
</comment>
<evidence type="ECO:0000256" key="3">
    <source>
        <dbReference type="ARBA" id="ARBA00022840"/>
    </source>
</evidence>
<proteinExistence type="predicted"/>
<keyword evidence="1" id="KW-0813">Transport</keyword>
<evidence type="ECO:0000259" key="4">
    <source>
        <dbReference type="PROSITE" id="PS50893"/>
    </source>
</evidence>
<feature type="domain" description="ABC transporter" evidence="4">
    <location>
        <begin position="6"/>
        <end position="254"/>
    </location>
</feature>
<gene>
    <name evidence="5" type="ORF">ACFOW6_02485</name>
</gene>
<keyword evidence="3 5" id="KW-0067">ATP-binding</keyword>
<dbReference type="PROSITE" id="PS50893">
    <property type="entry name" value="ABC_TRANSPORTER_2"/>
    <property type="match status" value="1"/>
</dbReference>
<accession>A0ABV8UGT7</accession>
<dbReference type="CDD" id="cd03219">
    <property type="entry name" value="ABC_Mj1267_LivG_branched"/>
    <property type="match status" value="1"/>
</dbReference>
<dbReference type="SMART" id="SM00382">
    <property type="entry name" value="AAA"/>
    <property type="match status" value="1"/>
</dbReference>
<organism evidence="5 6">
    <name type="scientific">Fodinicurvata halophila</name>
    <dbReference type="NCBI Taxonomy" id="1419723"/>
    <lineage>
        <taxon>Bacteria</taxon>
        <taxon>Pseudomonadati</taxon>
        <taxon>Pseudomonadota</taxon>
        <taxon>Alphaproteobacteria</taxon>
        <taxon>Rhodospirillales</taxon>
        <taxon>Rhodovibrionaceae</taxon>
        <taxon>Fodinicurvata</taxon>
    </lineage>
</organism>
<sequence>MTTPILSVQGLTKRFGGLLALSDVTFDVAPGHITGLIGPNGAGKSTAFNLISGTLPVSAGQVTFQGETITGKAPHLVVEKGLARTFQAATIFPRSSVLDNVIRGALVRHGVGFWPQLFMTAAARQELEHARREAEAILESMELAHLRDVEAGTLAYGHQKRLGVAIGLATQPRLLLLDEPAAGLNPEEVDNFSRILGQVHKSYDLTLLVVEHHMRLIMQICDKVVVLDHGTKLTEGTPADVQNNPKVIEAYLGKEHAGTA</sequence>
<reference evidence="6" key="1">
    <citation type="journal article" date="2019" name="Int. J. Syst. Evol. Microbiol.">
        <title>The Global Catalogue of Microorganisms (GCM) 10K type strain sequencing project: providing services to taxonomists for standard genome sequencing and annotation.</title>
        <authorList>
            <consortium name="The Broad Institute Genomics Platform"/>
            <consortium name="The Broad Institute Genome Sequencing Center for Infectious Disease"/>
            <person name="Wu L."/>
            <person name="Ma J."/>
        </authorList>
    </citation>
    <scope>NUCLEOTIDE SEQUENCE [LARGE SCALE GENOMIC DNA]</scope>
    <source>
        <strain evidence="6">CECT 8472</strain>
    </source>
</reference>
<name>A0ABV8UGT7_9PROT</name>
<keyword evidence="2" id="KW-0547">Nucleotide-binding</keyword>
<dbReference type="GO" id="GO:0005524">
    <property type="term" value="F:ATP binding"/>
    <property type="evidence" value="ECO:0007669"/>
    <property type="project" value="UniProtKB-KW"/>
</dbReference>
<evidence type="ECO:0000313" key="5">
    <source>
        <dbReference type="EMBL" id="MFC4350405.1"/>
    </source>
</evidence>
<protein>
    <submittedName>
        <fullName evidence="5">ABC transporter ATP-binding protein</fullName>
    </submittedName>
</protein>
<dbReference type="InterPro" id="IPR032823">
    <property type="entry name" value="BCA_ABC_TP_C"/>
</dbReference>
<dbReference type="RefSeq" id="WP_382420743.1">
    <property type="nucleotide sequence ID" value="NZ_JBHSCW010000001.1"/>
</dbReference>
<dbReference type="EMBL" id="JBHSCW010000001">
    <property type="protein sequence ID" value="MFC4350405.1"/>
    <property type="molecule type" value="Genomic_DNA"/>
</dbReference>
<dbReference type="PANTHER" id="PTHR45772">
    <property type="entry name" value="CONSERVED COMPONENT OF ABC TRANSPORTER FOR NATURAL AMINO ACIDS-RELATED"/>
    <property type="match status" value="1"/>
</dbReference>
<dbReference type="Gene3D" id="3.40.50.300">
    <property type="entry name" value="P-loop containing nucleotide triphosphate hydrolases"/>
    <property type="match status" value="1"/>
</dbReference>
<evidence type="ECO:0000256" key="1">
    <source>
        <dbReference type="ARBA" id="ARBA00022448"/>
    </source>
</evidence>
<evidence type="ECO:0000313" key="6">
    <source>
        <dbReference type="Proteomes" id="UP001595799"/>
    </source>
</evidence>
<dbReference type="SUPFAM" id="SSF52540">
    <property type="entry name" value="P-loop containing nucleoside triphosphate hydrolases"/>
    <property type="match status" value="1"/>
</dbReference>
<dbReference type="Pfam" id="PF00005">
    <property type="entry name" value="ABC_tran"/>
    <property type="match status" value="1"/>
</dbReference>
<dbReference type="InterPro" id="IPR003439">
    <property type="entry name" value="ABC_transporter-like_ATP-bd"/>
</dbReference>
<dbReference type="Pfam" id="PF12399">
    <property type="entry name" value="BCA_ABC_TP_C"/>
    <property type="match status" value="1"/>
</dbReference>
<keyword evidence="6" id="KW-1185">Reference proteome</keyword>
<dbReference type="InterPro" id="IPR051120">
    <property type="entry name" value="ABC_AA/LPS_Transport"/>
</dbReference>
<dbReference type="InterPro" id="IPR027417">
    <property type="entry name" value="P-loop_NTPase"/>
</dbReference>
<dbReference type="InterPro" id="IPR003593">
    <property type="entry name" value="AAA+_ATPase"/>
</dbReference>
<evidence type="ECO:0000256" key="2">
    <source>
        <dbReference type="ARBA" id="ARBA00022741"/>
    </source>
</evidence>
<dbReference type="Proteomes" id="UP001595799">
    <property type="component" value="Unassembled WGS sequence"/>
</dbReference>